<dbReference type="InterPro" id="IPR004603">
    <property type="entry name" value="DNA_mismatch_endonuc_vsr"/>
</dbReference>
<dbReference type="GO" id="GO:0016787">
    <property type="term" value="F:hydrolase activity"/>
    <property type="evidence" value="ECO:0007669"/>
    <property type="project" value="UniProtKB-KW"/>
</dbReference>
<evidence type="ECO:0000256" key="3">
    <source>
        <dbReference type="ARBA" id="ARBA00022763"/>
    </source>
</evidence>
<keyword evidence="8" id="KW-1185">Reference proteome</keyword>
<gene>
    <name evidence="7" type="ORF">Gferi_21640</name>
</gene>
<evidence type="ECO:0000256" key="4">
    <source>
        <dbReference type="ARBA" id="ARBA00022801"/>
    </source>
</evidence>
<dbReference type="Proteomes" id="UP000095743">
    <property type="component" value="Chromosome"/>
</dbReference>
<keyword evidence="3 6" id="KW-0227">DNA damage</keyword>
<dbReference type="STRING" id="1424294.Gferi_21640"/>
<evidence type="ECO:0000256" key="6">
    <source>
        <dbReference type="PIRNR" id="PIRNR018267"/>
    </source>
</evidence>
<comment type="similarity">
    <text evidence="6">Belongs to the vsr family.</text>
</comment>
<keyword evidence="5 6" id="KW-0234">DNA repair</keyword>
<dbReference type="Pfam" id="PF03852">
    <property type="entry name" value="Vsr"/>
    <property type="match status" value="1"/>
</dbReference>
<dbReference type="OrthoDB" id="9801520at2"/>
<dbReference type="PIRSF" id="PIRSF018267">
    <property type="entry name" value="VSR_endonuc"/>
    <property type="match status" value="1"/>
</dbReference>
<dbReference type="AlphaFoldDB" id="A0A1D8GLV7"/>
<evidence type="ECO:0000313" key="7">
    <source>
        <dbReference type="EMBL" id="AOT71908.1"/>
    </source>
</evidence>
<name>A0A1D8GLV7_9FIRM</name>
<dbReference type="GO" id="GO:0006298">
    <property type="term" value="P:mismatch repair"/>
    <property type="evidence" value="ECO:0007669"/>
    <property type="project" value="UniProtKB-UniRule"/>
</dbReference>
<protein>
    <recommendedName>
        <fullName evidence="6">Very short patch repair endonuclease</fullName>
        <ecNumber evidence="6">3.1.-.-</ecNumber>
    </recommendedName>
</protein>
<dbReference type="EC" id="3.1.-.-" evidence="6"/>
<dbReference type="GO" id="GO:0004519">
    <property type="term" value="F:endonuclease activity"/>
    <property type="evidence" value="ECO:0007669"/>
    <property type="project" value="UniProtKB-KW"/>
</dbReference>
<dbReference type="SUPFAM" id="SSF52980">
    <property type="entry name" value="Restriction endonuclease-like"/>
    <property type="match status" value="1"/>
</dbReference>
<evidence type="ECO:0000256" key="1">
    <source>
        <dbReference type="ARBA" id="ARBA00022722"/>
    </source>
</evidence>
<dbReference type="Gene3D" id="3.40.960.10">
    <property type="entry name" value="VSR Endonuclease"/>
    <property type="match status" value="1"/>
</dbReference>
<dbReference type="EMBL" id="CP017269">
    <property type="protein sequence ID" value="AOT71908.1"/>
    <property type="molecule type" value="Genomic_DNA"/>
</dbReference>
<dbReference type="CDD" id="cd00221">
    <property type="entry name" value="Vsr"/>
    <property type="match status" value="1"/>
</dbReference>
<dbReference type="RefSeq" id="WP_069980221.1">
    <property type="nucleotide sequence ID" value="NZ_CP017269.1"/>
</dbReference>
<organism evidence="7 8">
    <name type="scientific">Geosporobacter ferrireducens</name>
    <dbReference type="NCBI Taxonomy" id="1424294"/>
    <lineage>
        <taxon>Bacteria</taxon>
        <taxon>Bacillati</taxon>
        <taxon>Bacillota</taxon>
        <taxon>Clostridia</taxon>
        <taxon>Peptostreptococcales</taxon>
        <taxon>Thermotaleaceae</taxon>
        <taxon>Geosporobacter</taxon>
    </lineage>
</organism>
<evidence type="ECO:0000313" key="8">
    <source>
        <dbReference type="Proteomes" id="UP000095743"/>
    </source>
</evidence>
<sequence>MADVFTKEKRSEVMSKIRSKDTKIEVLVRKWLFAHGFRFRKNDNRYPGKPDIVLPKYKTVIFVHGCFWHGHENCKVANIPKTRTDFWLSKINRNKEKDVLNTEALRKEGWNVIIIWECELKKNPEQRLANLREELFRIEKNF</sequence>
<evidence type="ECO:0000256" key="2">
    <source>
        <dbReference type="ARBA" id="ARBA00022759"/>
    </source>
</evidence>
<dbReference type="KEGG" id="gfe:Gferi_21640"/>
<dbReference type="InterPro" id="IPR011335">
    <property type="entry name" value="Restrct_endonuc-II-like"/>
</dbReference>
<keyword evidence="2 6" id="KW-0255">Endonuclease</keyword>
<keyword evidence="4 6" id="KW-0378">Hydrolase</keyword>
<reference evidence="7 8" key="1">
    <citation type="submission" date="2016-09" db="EMBL/GenBank/DDBJ databases">
        <title>Genomic analysis reveals versatility of anaerobic energy metabolism of Geosporobacter ferrireducens IRF9 of phylum Firmicutes.</title>
        <authorList>
            <person name="Kim S.-J."/>
        </authorList>
    </citation>
    <scope>NUCLEOTIDE SEQUENCE [LARGE SCALE GENOMIC DNA]</scope>
    <source>
        <strain evidence="7 8">IRF9</strain>
    </source>
</reference>
<comment type="function">
    <text evidence="6">May nick specific sequences that contain T:G mispairs resulting from m5C-deamination.</text>
</comment>
<dbReference type="NCBIfam" id="TIGR00632">
    <property type="entry name" value="vsr"/>
    <property type="match status" value="1"/>
</dbReference>
<keyword evidence="1 6" id="KW-0540">Nuclease</keyword>
<accession>A0A1D8GLV7</accession>
<proteinExistence type="inferred from homology"/>
<evidence type="ECO:0000256" key="5">
    <source>
        <dbReference type="ARBA" id="ARBA00023204"/>
    </source>
</evidence>